<proteinExistence type="predicted"/>
<feature type="compositionally biased region" description="Polar residues" evidence="1">
    <location>
        <begin position="7"/>
        <end position="18"/>
    </location>
</feature>
<gene>
    <name evidence="2" type="ORF">PYCCODRAFT_1468210</name>
</gene>
<accession>A0A1Y2ILB3</accession>
<keyword evidence="3" id="KW-1185">Reference proteome</keyword>
<name>A0A1Y2ILB3_TRAC3</name>
<feature type="region of interest" description="Disordered" evidence="1">
    <location>
        <begin position="1"/>
        <end position="27"/>
    </location>
</feature>
<evidence type="ECO:0000313" key="2">
    <source>
        <dbReference type="EMBL" id="OSD01926.1"/>
    </source>
</evidence>
<protein>
    <submittedName>
        <fullName evidence="2">Uncharacterized protein</fullName>
    </submittedName>
</protein>
<dbReference type="Proteomes" id="UP000193067">
    <property type="component" value="Unassembled WGS sequence"/>
</dbReference>
<sequence length="91" mass="9918">MAPPPSNISSSVTNLSNTRRTHGKPYPVPVSSYPIAGPFVRFRGAVLTKIFINQPFTDNGFLGGAEPRPAEGFQRSLFRVRLNGTEVLVAF</sequence>
<evidence type="ECO:0000256" key="1">
    <source>
        <dbReference type="SAM" id="MobiDB-lite"/>
    </source>
</evidence>
<dbReference type="AlphaFoldDB" id="A0A1Y2ILB3"/>
<organism evidence="2 3">
    <name type="scientific">Trametes coccinea (strain BRFM310)</name>
    <name type="common">Pycnoporus coccineus</name>
    <dbReference type="NCBI Taxonomy" id="1353009"/>
    <lineage>
        <taxon>Eukaryota</taxon>
        <taxon>Fungi</taxon>
        <taxon>Dikarya</taxon>
        <taxon>Basidiomycota</taxon>
        <taxon>Agaricomycotina</taxon>
        <taxon>Agaricomycetes</taxon>
        <taxon>Polyporales</taxon>
        <taxon>Polyporaceae</taxon>
        <taxon>Trametes</taxon>
    </lineage>
</organism>
<dbReference type="EMBL" id="KZ084108">
    <property type="protein sequence ID" value="OSD01926.1"/>
    <property type="molecule type" value="Genomic_DNA"/>
</dbReference>
<evidence type="ECO:0000313" key="3">
    <source>
        <dbReference type="Proteomes" id="UP000193067"/>
    </source>
</evidence>
<reference evidence="2 3" key="1">
    <citation type="journal article" date="2015" name="Biotechnol. Biofuels">
        <title>Enhanced degradation of softwood versus hardwood by the white-rot fungus Pycnoporus coccineus.</title>
        <authorList>
            <person name="Couturier M."/>
            <person name="Navarro D."/>
            <person name="Chevret D."/>
            <person name="Henrissat B."/>
            <person name="Piumi F."/>
            <person name="Ruiz-Duenas F.J."/>
            <person name="Martinez A.T."/>
            <person name="Grigoriev I.V."/>
            <person name="Riley R."/>
            <person name="Lipzen A."/>
            <person name="Berrin J.G."/>
            <person name="Master E.R."/>
            <person name="Rosso M.N."/>
        </authorList>
    </citation>
    <scope>NUCLEOTIDE SEQUENCE [LARGE SCALE GENOMIC DNA]</scope>
    <source>
        <strain evidence="2 3">BRFM310</strain>
    </source>
</reference>